<gene>
    <name evidence="6" type="ORF">G7Y29_03850</name>
</gene>
<evidence type="ECO:0000313" key="6">
    <source>
        <dbReference type="EMBL" id="QPK83934.1"/>
    </source>
</evidence>
<dbReference type="EMBL" id="CP064955">
    <property type="protein sequence ID" value="QPK83934.1"/>
    <property type="molecule type" value="Genomic_DNA"/>
</dbReference>
<dbReference type="Pfam" id="PF16656">
    <property type="entry name" value="Pur_ac_phosph_N"/>
    <property type="match status" value="1"/>
</dbReference>
<sequence>MLKKIAAGALALSLTAVPVAHAQSSSSPNSSAPSTSNVSGPIYRAVAGVGADAQSVNFSWRSAYAGAEFVRYYPVSDPTAAQQVPSREADYGAIAYLSRFAEVHDLTPGVTYEYQIGSDDGGWSKPETFTIDDGDDNWTFVAVTDAQIGVDLKVAEQAVNWRQTAANAAAAAPDASMFLSLGDQVEGWGDLIGSNGQYNAFFSAPQLRNFRFAAIPGNHETYPSELSTRHFKEHWNLPNELGDTSNYFFEQNNALFIALNSNNKDDAGLEQQAQFVRDTVASHGGDKDWVIVLDHFAFHSHGGRYTSSDIVRMRNKLSPVFSEVGVDLVLNGHDHMHNRSYLMNGLTPKVPEAPAAPGDVLTKDKGETLYLTLNTAGGGKFYDYQGNDGKEYPGMTLAESRERGLNQPTIAFWNQDYTTDYSVVNVSDDKLNIRSVNSADGSLVDDVTLVRSGQTAEPSDEKPNVPAEESSS</sequence>
<feature type="domain" description="Purple acid phosphatase N-terminal" evidence="5">
    <location>
        <begin position="50"/>
        <end position="130"/>
    </location>
</feature>
<evidence type="ECO:0000259" key="5">
    <source>
        <dbReference type="Pfam" id="PF16656"/>
    </source>
</evidence>
<dbReference type="InterPro" id="IPR004843">
    <property type="entry name" value="Calcineurin-like_PHP"/>
</dbReference>
<feature type="signal peptide" evidence="3">
    <location>
        <begin position="1"/>
        <end position="22"/>
    </location>
</feature>
<dbReference type="GO" id="GO:0003993">
    <property type="term" value="F:acid phosphatase activity"/>
    <property type="evidence" value="ECO:0007669"/>
    <property type="project" value="InterPro"/>
</dbReference>
<keyword evidence="1 3" id="KW-0732">Signal</keyword>
<dbReference type="SUPFAM" id="SSF49363">
    <property type="entry name" value="Purple acid phosphatase, N-terminal domain"/>
    <property type="match status" value="1"/>
</dbReference>
<dbReference type="Gene3D" id="3.60.21.10">
    <property type="match status" value="1"/>
</dbReference>
<feature type="region of interest" description="Disordered" evidence="2">
    <location>
        <begin position="451"/>
        <end position="472"/>
    </location>
</feature>
<feature type="chain" id="PRO_5032595933" evidence="3">
    <location>
        <begin position="23"/>
        <end position="472"/>
    </location>
</feature>
<organism evidence="6 7">
    <name type="scientific">Corynebacterium qintianiae</name>
    <dbReference type="NCBI Taxonomy" id="2709392"/>
    <lineage>
        <taxon>Bacteria</taxon>
        <taxon>Bacillati</taxon>
        <taxon>Actinomycetota</taxon>
        <taxon>Actinomycetes</taxon>
        <taxon>Mycobacteriales</taxon>
        <taxon>Corynebacteriaceae</taxon>
        <taxon>Corynebacterium</taxon>
    </lineage>
</organism>
<evidence type="ECO:0000313" key="7">
    <source>
        <dbReference type="Proteomes" id="UP000594586"/>
    </source>
</evidence>
<dbReference type="KEGG" id="cqn:G7Y29_03850"/>
<evidence type="ECO:0000256" key="3">
    <source>
        <dbReference type="SAM" id="SignalP"/>
    </source>
</evidence>
<protein>
    <submittedName>
        <fullName evidence="6">Metallophosphoesterase</fullName>
    </submittedName>
</protein>
<dbReference type="AlphaFoldDB" id="A0A7T0KP82"/>
<dbReference type="Pfam" id="PF00149">
    <property type="entry name" value="Metallophos"/>
    <property type="match status" value="1"/>
</dbReference>
<name>A0A7T0KP82_9CORY</name>
<keyword evidence="7" id="KW-1185">Reference proteome</keyword>
<dbReference type="GO" id="GO:0046872">
    <property type="term" value="F:metal ion binding"/>
    <property type="evidence" value="ECO:0007669"/>
    <property type="project" value="InterPro"/>
</dbReference>
<dbReference type="RefSeq" id="WP_165002067.1">
    <property type="nucleotide sequence ID" value="NZ_CP064955.1"/>
</dbReference>
<proteinExistence type="predicted"/>
<dbReference type="SUPFAM" id="SSF56300">
    <property type="entry name" value="Metallo-dependent phosphatases"/>
    <property type="match status" value="1"/>
</dbReference>
<feature type="domain" description="Calcineurin-like phosphoesterase" evidence="4">
    <location>
        <begin position="169"/>
        <end position="336"/>
    </location>
</feature>
<accession>A0A7T0KP82</accession>
<reference evidence="6 7" key="1">
    <citation type="submission" date="2020-11" db="EMBL/GenBank/DDBJ databases">
        <title>Corynebacterium sp. MC1420.</title>
        <authorList>
            <person name="Zhou J."/>
        </authorList>
    </citation>
    <scope>NUCLEOTIDE SEQUENCE [LARGE SCALE GENOMIC DNA]</scope>
    <source>
        <strain evidence="6 7">MC1420</strain>
    </source>
</reference>
<evidence type="ECO:0000256" key="1">
    <source>
        <dbReference type="ARBA" id="ARBA00022729"/>
    </source>
</evidence>
<dbReference type="InterPro" id="IPR029052">
    <property type="entry name" value="Metallo-depent_PP-like"/>
</dbReference>
<dbReference type="InterPro" id="IPR015914">
    <property type="entry name" value="PAPs_N"/>
</dbReference>
<dbReference type="PANTHER" id="PTHR45867">
    <property type="entry name" value="PURPLE ACID PHOSPHATASE"/>
    <property type="match status" value="1"/>
</dbReference>
<dbReference type="Proteomes" id="UP000594586">
    <property type="component" value="Chromosome"/>
</dbReference>
<dbReference type="InterPro" id="IPR008963">
    <property type="entry name" value="Purple_acid_Pase-like_N"/>
</dbReference>
<evidence type="ECO:0000256" key="2">
    <source>
        <dbReference type="SAM" id="MobiDB-lite"/>
    </source>
</evidence>
<dbReference type="PANTHER" id="PTHR45867:SF3">
    <property type="entry name" value="ACID PHOSPHATASE TYPE 7"/>
    <property type="match status" value="1"/>
</dbReference>
<evidence type="ECO:0000259" key="4">
    <source>
        <dbReference type="Pfam" id="PF00149"/>
    </source>
</evidence>